<dbReference type="InterPro" id="IPR017972">
    <property type="entry name" value="Cyt_P450_CS"/>
</dbReference>
<keyword evidence="8 10" id="KW-0503">Monooxygenase</keyword>
<dbReference type="PANTHER" id="PTHR46300">
    <property type="entry name" value="P450, PUTATIVE (EUROFUNG)-RELATED-RELATED"/>
    <property type="match status" value="1"/>
</dbReference>
<dbReference type="CDD" id="cd11065">
    <property type="entry name" value="CYP64-like"/>
    <property type="match status" value="1"/>
</dbReference>
<keyword evidence="7 9" id="KW-0408">Iron</keyword>
<dbReference type="InterPro" id="IPR002401">
    <property type="entry name" value="Cyt_P450_E_grp-I"/>
</dbReference>
<keyword evidence="6 10" id="KW-0560">Oxidoreductase</keyword>
<dbReference type="Pfam" id="PF00067">
    <property type="entry name" value="p450"/>
    <property type="match status" value="1"/>
</dbReference>
<protein>
    <submittedName>
        <fullName evidence="12">Cytochrome P450</fullName>
    </submittedName>
</protein>
<dbReference type="PROSITE" id="PS00086">
    <property type="entry name" value="CYTOCHROME_P450"/>
    <property type="match status" value="1"/>
</dbReference>
<evidence type="ECO:0000256" key="4">
    <source>
        <dbReference type="ARBA" id="ARBA00022617"/>
    </source>
</evidence>
<evidence type="ECO:0000256" key="6">
    <source>
        <dbReference type="ARBA" id="ARBA00023002"/>
    </source>
</evidence>
<keyword evidence="13" id="KW-1185">Reference proteome</keyword>
<feature type="binding site" description="axial binding residue" evidence="9">
    <location>
        <position position="442"/>
    </location>
    <ligand>
        <name>heme</name>
        <dbReference type="ChEBI" id="CHEBI:30413"/>
    </ligand>
    <ligandPart>
        <name>Fe</name>
        <dbReference type="ChEBI" id="CHEBI:18248"/>
    </ligandPart>
</feature>
<evidence type="ECO:0000256" key="9">
    <source>
        <dbReference type="PIRSR" id="PIRSR602401-1"/>
    </source>
</evidence>
<name>A0AAD4QLR1_9AGAM</name>
<dbReference type="AlphaFoldDB" id="A0AAD4QLR1"/>
<dbReference type="InterPro" id="IPR050364">
    <property type="entry name" value="Cytochrome_P450_fung"/>
</dbReference>
<dbReference type="PRINTS" id="PR00463">
    <property type="entry name" value="EP450I"/>
</dbReference>
<dbReference type="GO" id="GO:0016705">
    <property type="term" value="F:oxidoreductase activity, acting on paired donors, with incorporation or reduction of molecular oxygen"/>
    <property type="evidence" value="ECO:0007669"/>
    <property type="project" value="InterPro"/>
</dbReference>
<feature type="chain" id="PRO_5042184307" evidence="11">
    <location>
        <begin position="23"/>
        <end position="513"/>
    </location>
</feature>
<organism evidence="12 13">
    <name type="scientific">Multifurca ochricompacta</name>
    <dbReference type="NCBI Taxonomy" id="376703"/>
    <lineage>
        <taxon>Eukaryota</taxon>
        <taxon>Fungi</taxon>
        <taxon>Dikarya</taxon>
        <taxon>Basidiomycota</taxon>
        <taxon>Agaricomycotina</taxon>
        <taxon>Agaricomycetes</taxon>
        <taxon>Russulales</taxon>
        <taxon>Russulaceae</taxon>
        <taxon>Multifurca</taxon>
    </lineage>
</organism>
<evidence type="ECO:0000313" key="12">
    <source>
        <dbReference type="EMBL" id="KAI0302455.1"/>
    </source>
</evidence>
<dbReference type="GO" id="GO:0004497">
    <property type="term" value="F:monooxygenase activity"/>
    <property type="evidence" value="ECO:0007669"/>
    <property type="project" value="UniProtKB-KW"/>
</dbReference>
<gene>
    <name evidence="12" type="ORF">B0F90DRAFT_1837458</name>
</gene>
<evidence type="ECO:0000256" key="10">
    <source>
        <dbReference type="RuleBase" id="RU000461"/>
    </source>
</evidence>
<comment type="caution">
    <text evidence="12">The sequence shown here is derived from an EMBL/GenBank/DDBJ whole genome shotgun (WGS) entry which is preliminary data.</text>
</comment>
<dbReference type="Proteomes" id="UP001203297">
    <property type="component" value="Unassembled WGS sequence"/>
</dbReference>
<dbReference type="InterPro" id="IPR036396">
    <property type="entry name" value="Cyt_P450_sf"/>
</dbReference>
<dbReference type="Gene3D" id="1.10.630.10">
    <property type="entry name" value="Cytochrome P450"/>
    <property type="match status" value="1"/>
</dbReference>
<comment type="pathway">
    <text evidence="2">Secondary metabolite biosynthesis.</text>
</comment>
<dbReference type="GO" id="GO:0005506">
    <property type="term" value="F:iron ion binding"/>
    <property type="evidence" value="ECO:0007669"/>
    <property type="project" value="InterPro"/>
</dbReference>
<dbReference type="PANTHER" id="PTHR46300:SF7">
    <property type="entry name" value="P450, PUTATIVE (EUROFUNG)-RELATED"/>
    <property type="match status" value="1"/>
</dbReference>
<dbReference type="GO" id="GO:0020037">
    <property type="term" value="F:heme binding"/>
    <property type="evidence" value="ECO:0007669"/>
    <property type="project" value="InterPro"/>
</dbReference>
<dbReference type="InterPro" id="IPR001128">
    <property type="entry name" value="Cyt_P450"/>
</dbReference>
<evidence type="ECO:0000256" key="5">
    <source>
        <dbReference type="ARBA" id="ARBA00022723"/>
    </source>
</evidence>
<evidence type="ECO:0000256" key="1">
    <source>
        <dbReference type="ARBA" id="ARBA00001971"/>
    </source>
</evidence>
<evidence type="ECO:0000256" key="3">
    <source>
        <dbReference type="ARBA" id="ARBA00010617"/>
    </source>
</evidence>
<evidence type="ECO:0000256" key="2">
    <source>
        <dbReference type="ARBA" id="ARBA00005179"/>
    </source>
</evidence>
<reference evidence="12" key="1">
    <citation type="journal article" date="2022" name="New Phytol.">
        <title>Evolutionary transition to the ectomycorrhizal habit in the genomes of a hyperdiverse lineage of mushroom-forming fungi.</title>
        <authorList>
            <person name="Looney B."/>
            <person name="Miyauchi S."/>
            <person name="Morin E."/>
            <person name="Drula E."/>
            <person name="Courty P.E."/>
            <person name="Kohler A."/>
            <person name="Kuo A."/>
            <person name="LaButti K."/>
            <person name="Pangilinan J."/>
            <person name="Lipzen A."/>
            <person name="Riley R."/>
            <person name="Andreopoulos W."/>
            <person name="He G."/>
            <person name="Johnson J."/>
            <person name="Nolan M."/>
            <person name="Tritt A."/>
            <person name="Barry K.W."/>
            <person name="Grigoriev I.V."/>
            <person name="Nagy L.G."/>
            <person name="Hibbett D."/>
            <person name="Henrissat B."/>
            <person name="Matheny P.B."/>
            <person name="Labbe J."/>
            <person name="Martin F.M."/>
        </authorList>
    </citation>
    <scope>NUCLEOTIDE SEQUENCE</scope>
    <source>
        <strain evidence="12">BPL690</strain>
    </source>
</reference>
<dbReference type="EMBL" id="WTXG01000011">
    <property type="protein sequence ID" value="KAI0302455.1"/>
    <property type="molecule type" value="Genomic_DNA"/>
</dbReference>
<accession>A0AAD4QLR1</accession>
<evidence type="ECO:0000256" key="7">
    <source>
        <dbReference type="ARBA" id="ARBA00023004"/>
    </source>
</evidence>
<dbReference type="SUPFAM" id="SSF48264">
    <property type="entry name" value="Cytochrome P450"/>
    <property type="match status" value="1"/>
</dbReference>
<evidence type="ECO:0000256" key="11">
    <source>
        <dbReference type="SAM" id="SignalP"/>
    </source>
</evidence>
<comment type="similarity">
    <text evidence="3 10">Belongs to the cytochrome P450 family.</text>
</comment>
<keyword evidence="5 9" id="KW-0479">Metal-binding</keyword>
<comment type="cofactor">
    <cofactor evidence="1 9">
        <name>heme</name>
        <dbReference type="ChEBI" id="CHEBI:30413"/>
    </cofactor>
</comment>
<feature type="signal peptide" evidence="11">
    <location>
        <begin position="1"/>
        <end position="22"/>
    </location>
</feature>
<proteinExistence type="inferred from homology"/>
<keyword evidence="11" id="KW-0732">Signal</keyword>
<keyword evidence="4 9" id="KW-0349">Heme</keyword>
<evidence type="ECO:0000256" key="8">
    <source>
        <dbReference type="ARBA" id="ARBA00023033"/>
    </source>
</evidence>
<evidence type="ECO:0000313" key="13">
    <source>
        <dbReference type="Proteomes" id="UP001203297"/>
    </source>
</evidence>
<sequence length="513" mass="57980">MAFLMTFFDLLALLSFFVILRAIRDHRRRRGLPHPPGPRPWPLIGNLFDIPKESPWLTYAQLSKKYGDVISFNVFGQTIVILGSIKVTKDLFEKRGDTYSDRPVFPFIEMMDLQWALPMARHAEPWRLGRKLLERSLRPVAAAAYRLLQEKRAHVLLSRLLESPDKWVEHIELFQGEQLLAMTYGYEAQGSDDRVIDAAKKMSDIASTTSLPGACLVNEFPFLRHIPEWLPWFSYKPLARIGHDLGQEVMNDPIQFVRESILNGTAQPSLALENFEAAEKLSGVERKKQERAIAETLGSMYTAGSDTSVASMMSLFLAFLLRPDVQRKAQEDIDAVTGRERLPTFEDRPKLPFVDAICKEVSRWMPVAPLHIPHAATQDGVYEGFFIPKGALLIANTWAILHDPAVYPEPDIFKPERFLNPNGTLREDPTLVSAFGYGKRFCPGRHFAEATLFIVAVSVLSVFNLEKGGGSENRPFDYSYSSGLISRPNTFPCSFIPRDQKAIDLLIADSLAR</sequence>